<dbReference type="InterPro" id="IPR051257">
    <property type="entry name" value="Diverse_CBS-Domain"/>
</dbReference>
<dbReference type="OrthoDB" id="9802114at2"/>
<feature type="domain" description="CBS" evidence="3">
    <location>
        <begin position="10"/>
        <end position="65"/>
    </location>
</feature>
<dbReference type="SMART" id="SM00116">
    <property type="entry name" value="CBS"/>
    <property type="match status" value="2"/>
</dbReference>
<reference evidence="4 5" key="1">
    <citation type="submission" date="2016-11" db="EMBL/GenBank/DDBJ databases">
        <title>Study of marine rhodopsin-containing bacteria.</title>
        <authorList>
            <person name="Yoshizawa S."/>
            <person name="Kumagai Y."/>
            <person name="Kogure K."/>
        </authorList>
    </citation>
    <scope>NUCLEOTIDE SEQUENCE [LARGE SCALE GENOMIC DNA]</scope>
    <source>
        <strain evidence="4 5">SAORIC-28</strain>
    </source>
</reference>
<dbReference type="Proteomes" id="UP000216339">
    <property type="component" value="Unassembled WGS sequence"/>
</dbReference>
<evidence type="ECO:0000313" key="5">
    <source>
        <dbReference type="Proteomes" id="UP000216339"/>
    </source>
</evidence>
<comment type="caution">
    <text evidence="4">The sequence shown here is derived from an EMBL/GenBank/DDBJ whole genome shotgun (WGS) entry which is preliminary data.</text>
</comment>
<accession>A0A271J0T6</accession>
<dbReference type="RefSeq" id="WP_095510782.1">
    <property type="nucleotide sequence ID" value="NZ_MQWD01000001.1"/>
</dbReference>
<name>A0A271J0T6_9BACT</name>
<dbReference type="PANTHER" id="PTHR43080:SF2">
    <property type="entry name" value="CBS DOMAIN-CONTAINING PROTEIN"/>
    <property type="match status" value="1"/>
</dbReference>
<dbReference type="AlphaFoldDB" id="A0A271J0T6"/>
<evidence type="ECO:0000256" key="1">
    <source>
        <dbReference type="ARBA" id="ARBA00023122"/>
    </source>
</evidence>
<organism evidence="4 5">
    <name type="scientific">Rubrivirga marina</name>
    <dbReference type="NCBI Taxonomy" id="1196024"/>
    <lineage>
        <taxon>Bacteria</taxon>
        <taxon>Pseudomonadati</taxon>
        <taxon>Rhodothermota</taxon>
        <taxon>Rhodothermia</taxon>
        <taxon>Rhodothermales</taxon>
        <taxon>Rubricoccaceae</taxon>
        <taxon>Rubrivirga</taxon>
    </lineage>
</organism>
<dbReference type="PANTHER" id="PTHR43080">
    <property type="entry name" value="CBS DOMAIN-CONTAINING PROTEIN CBSX3, MITOCHONDRIAL"/>
    <property type="match status" value="1"/>
</dbReference>
<proteinExistence type="predicted"/>
<dbReference type="CDD" id="cd04623">
    <property type="entry name" value="CBS_pair_bac_euk"/>
    <property type="match status" value="1"/>
</dbReference>
<dbReference type="Gene3D" id="3.10.580.10">
    <property type="entry name" value="CBS-domain"/>
    <property type="match status" value="1"/>
</dbReference>
<keyword evidence="5" id="KW-1185">Reference proteome</keyword>
<dbReference type="InterPro" id="IPR046342">
    <property type="entry name" value="CBS_dom_sf"/>
</dbReference>
<evidence type="ECO:0000256" key="2">
    <source>
        <dbReference type="PROSITE-ProRule" id="PRU00703"/>
    </source>
</evidence>
<dbReference type="PROSITE" id="PS51371">
    <property type="entry name" value="CBS"/>
    <property type="match status" value="2"/>
</dbReference>
<feature type="domain" description="CBS" evidence="3">
    <location>
        <begin position="75"/>
        <end position="131"/>
    </location>
</feature>
<gene>
    <name evidence="4" type="ORF">BSZ37_12110</name>
</gene>
<evidence type="ECO:0000313" key="4">
    <source>
        <dbReference type="EMBL" id="PAP77116.1"/>
    </source>
</evidence>
<protein>
    <recommendedName>
        <fullName evidence="3">CBS domain-containing protein</fullName>
    </recommendedName>
</protein>
<sequence length="149" mass="16019">MTARDILRQKRPVLHSVAPDAPLIEAARRLRLRDVGALLVLEGEALVGIVSERDVVRAVAESGALALARPVRLEMSTPVETCESGDGVRSLMARMTARRIRHLPVVEDGRVVGVVSIGDVVKSRVDEVQGEAAVLRDALTVRWASSLAA</sequence>
<dbReference type="SUPFAM" id="SSF54631">
    <property type="entry name" value="CBS-domain pair"/>
    <property type="match status" value="1"/>
</dbReference>
<dbReference type="Pfam" id="PF00571">
    <property type="entry name" value="CBS"/>
    <property type="match status" value="2"/>
</dbReference>
<evidence type="ECO:0000259" key="3">
    <source>
        <dbReference type="PROSITE" id="PS51371"/>
    </source>
</evidence>
<dbReference type="InterPro" id="IPR000644">
    <property type="entry name" value="CBS_dom"/>
</dbReference>
<keyword evidence="1 2" id="KW-0129">CBS domain</keyword>
<dbReference type="EMBL" id="MQWD01000001">
    <property type="protein sequence ID" value="PAP77116.1"/>
    <property type="molecule type" value="Genomic_DNA"/>
</dbReference>
<dbReference type="InterPro" id="IPR044725">
    <property type="entry name" value="CBSX3_CBS_dom"/>
</dbReference>